<gene>
    <name evidence="4" type="ORF">DASB73_002400</name>
</gene>
<dbReference type="GO" id="GO:0005096">
    <property type="term" value="F:GTPase activator activity"/>
    <property type="evidence" value="ECO:0007669"/>
    <property type="project" value="UniProtKB-KW"/>
</dbReference>
<feature type="compositionally biased region" description="Polar residues" evidence="2">
    <location>
        <begin position="1"/>
        <end position="29"/>
    </location>
</feature>
<feature type="compositionally biased region" description="Low complexity" evidence="2">
    <location>
        <begin position="338"/>
        <end position="360"/>
    </location>
</feature>
<dbReference type="Gene3D" id="1.10.555.10">
    <property type="entry name" value="Rho GTPase activation protein"/>
    <property type="match status" value="2"/>
</dbReference>
<dbReference type="Pfam" id="PF00620">
    <property type="entry name" value="RhoGAP"/>
    <property type="match status" value="2"/>
</dbReference>
<feature type="compositionally biased region" description="Low complexity" evidence="2">
    <location>
        <begin position="373"/>
        <end position="386"/>
    </location>
</feature>
<dbReference type="SMART" id="SM00324">
    <property type="entry name" value="RhoGAP"/>
    <property type="match status" value="1"/>
</dbReference>
<dbReference type="SUPFAM" id="SSF48350">
    <property type="entry name" value="GTPase activation domain, GAP"/>
    <property type="match status" value="1"/>
</dbReference>
<feature type="compositionally biased region" description="Polar residues" evidence="2">
    <location>
        <begin position="563"/>
        <end position="577"/>
    </location>
</feature>
<proteinExistence type="predicted"/>
<dbReference type="GO" id="GO:0005938">
    <property type="term" value="C:cell cortex"/>
    <property type="evidence" value="ECO:0007669"/>
    <property type="project" value="TreeGrafter"/>
</dbReference>
<dbReference type="InterPro" id="IPR000198">
    <property type="entry name" value="RhoGAP_dom"/>
</dbReference>
<dbReference type="PANTHER" id="PTHR15228:SF25">
    <property type="entry name" value="F-BAR DOMAIN-CONTAINING PROTEIN"/>
    <property type="match status" value="1"/>
</dbReference>
<dbReference type="GO" id="GO:0007165">
    <property type="term" value="P:signal transduction"/>
    <property type="evidence" value="ECO:0007669"/>
    <property type="project" value="InterPro"/>
</dbReference>
<dbReference type="GO" id="GO:0060237">
    <property type="term" value="P:regulation of fungal-type cell wall organization"/>
    <property type="evidence" value="ECO:0007669"/>
    <property type="project" value="TreeGrafter"/>
</dbReference>
<dbReference type="PANTHER" id="PTHR15228">
    <property type="entry name" value="SPERMATHECAL PHYSIOLOGY VARIANT"/>
    <property type="match status" value="1"/>
</dbReference>
<keyword evidence="1" id="KW-0343">GTPase activation</keyword>
<name>A0AAV5RE95_STABA</name>
<feature type="region of interest" description="Disordered" evidence="2">
    <location>
        <begin position="224"/>
        <end position="317"/>
    </location>
</feature>
<feature type="region of interest" description="Disordered" evidence="2">
    <location>
        <begin position="532"/>
        <end position="594"/>
    </location>
</feature>
<dbReference type="InterPro" id="IPR008936">
    <property type="entry name" value="Rho_GTPase_activation_prot"/>
</dbReference>
<feature type="compositionally biased region" description="Polar residues" evidence="2">
    <location>
        <begin position="292"/>
        <end position="305"/>
    </location>
</feature>
<keyword evidence="5" id="KW-1185">Reference proteome</keyword>
<feature type="domain" description="Rho-GAP" evidence="3">
    <location>
        <begin position="101"/>
        <end position="490"/>
    </location>
</feature>
<evidence type="ECO:0000259" key="3">
    <source>
        <dbReference type="PROSITE" id="PS50238"/>
    </source>
</evidence>
<dbReference type="InterPro" id="IPR051025">
    <property type="entry name" value="RhoGAP"/>
</dbReference>
<evidence type="ECO:0000256" key="2">
    <source>
        <dbReference type="SAM" id="MobiDB-lite"/>
    </source>
</evidence>
<protein>
    <submittedName>
        <fullName evidence="4">GTPase-activating protein</fullName>
    </submittedName>
</protein>
<dbReference type="Proteomes" id="UP001362899">
    <property type="component" value="Unassembled WGS sequence"/>
</dbReference>
<sequence>MSSEETQTSTGTNLLSSWWRSFKNSNQNEPHPAPTDRPNLMRASASSSAVPRTTSTDNRLFNLRNRSPEPSFHHQMPLQPDPSGSPIFGAPLSTSIQYAGVNISVTNQNGEDVIYGRIPIVVAKCAAFLKHDATEVEGIFRIPGSIKRIRTLQQAFSQPPTFGREQQWDEYTVHDASNLLKRFLATLPDTLIPASMYQKFREPMLGEFKRIADYLNTQAITGPKSTAVSECGESSRTASPSGDNSSQLGSAIGSSLSSPMKSVLTPQVSNSGTTAADSEFSDDNKEQPTALCPQTPSSFHSTVTHFGSVPPTPHVAEGDRRSFQQFDADATLTGSQASSVNDSHSISNSYSNSISNSSLESDFEPPKPYEIVTTSPKTPTSSNSHSQANSINAPVLIKPPPEEMIKECIDIYETLIQALPEDSSNLLVYILDLLSIFSSASDVNKMTASNLAAIFQPSILTIPEHDMDINEYRISQLVIMFLIENSAILLKRIQVQAIDNPKKFKEHNVQIKPAPYTSTTLNVPDHNVFRGRRHSKSLSSAAPPALRLHAPEDDERPAGFRQSIRSFISRDSANPRSRSPDTRRQSWLPKFGSD</sequence>
<feature type="region of interest" description="Disordered" evidence="2">
    <location>
        <begin position="334"/>
        <end position="389"/>
    </location>
</feature>
<feature type="region of interest" description="Disordered" evidence="2">
    <location>
        <begin position="1"/>
        <end position="77"/>
    </location>
</feature>
<feature type="compositionally biased region" description="Polar residues" evidence="2">
    <location>
        <begin position="224"/>
        <end position="276"/>
    </location>
</feature>
<dbReference type="AlphaFoldDB" id="A0AAV5RE95"/>
<feature type="compositionally biased region" description="Polar residues" evidence="2">
    <location>
        <begin position="44"/>
        <end position="59"/>
    </location>
</feature>
<evidence type="ECO:0000256" key="1">
    <source>
        <dbReference type="ARBA" id="ARBA00022468"/>
    </source>
</evidence>
<evidence type="ECO:0000313" key="5">
    <source>
        <dbReference type="Proteomes" id="UP001362899"/>
    </source>
</evidence>
<comment type="caution">
    <text evidence="4">The sequence shown here is derived from an EMBL/GenBank/DDBJ whole genome shotgun (WGS) entry which is preliminary data.</text>
</comment>
<dbReference type="PROSITE" id="PS50238">
    <property type="entry name" value="RHOGAP"/>
    <property type="match status" value="1"/>
</dbReference>
<feature type="compositionally biased region" description="Low complexity" evidence="2">
    <location>
        <begin position="537"/>
        <end position="548"/>
    </location>
</feature>
<evidence type="ECO:0000313" key="4">
    <source>
        <dbReference type="EMBL" id="GMM49282.1"/>
    </source>
</evidence>
<organism evidence="4 5">
    <name type="scientific">Starmerella bacillaris</name>
    <name type="common">Yeast</name>
    <name type="synonym">Candida zemplinina</name>
    <dbReference type="NCBI Taxonomy" id="1247836"/>
    <lineage>
        <taxon>Eukaryota</taxon>
        <taxon>Fungi</taxon>
        <taxon>Dikarya</taxon>
        <taxon>Ascomycota</taxon>
        <taxon>Saccharomycotina</taxon>
        <taxon>Dipodascomycetes</taxon>
        <taxon>Dipodascales</taxon>
        <taxon>Trichomonascaceae</taxon>
        <taxon>Starmerella</taxon>
    </lineage>
</organism>
<reference evidence="4 5" key="1">
    <citation type="journal article" date="2023" name="Elife">
        <title>Identification of key yeast species and microbe-microbe interactions impacting larval growth of Drosophila in the wild.</title>
        <authorList>
            <person name="Mure A."/>
            <person name="Sugiura Y."/>
            <person name="Maeda R."/>
            <person name="Honda K."/>
            <person name="Sakurai N."/>
            <person name="Takahashi Y."/>
            <person name="Watada M."/>
            <person name="Katoh T."/>
            <person name="Gotoh A."/>
            <person name="Gotoh Y."/>
            <person name="Taniguchi I."/>
            <person name="Nakamura K."/>
            <person name="Hayashi T."/>
            <person name="Katayama T."/>
            <person name="Uemura T."/>
            <person name="Hattori Y."/>
        </authorList>
    </citation>
    <scope>NUCLEOTIDE SEQUENCE [LARGE SCALE GENOMIC DNA]</scope>
    <source>
        <strain evidence="4 5">SB-73</strain>
    </source>
</reference>
<accession>A0AAV5RE95</accession>
<dbReference type="EMBL" id="BTGC01000001">
    <property type="protein sequence ID" value="GMM49282.1"/>
    <property type="molecule type" value="Genomic_DNA"/>
</dbReference>